<gene>
    <name evidence="2" type="ORF">PGTG_21233</name>
</gene>
<dbReference type="HOGENOM" id="CLU_054616_1_0_1"/>
<evidence type="ECO:0000313" key="3">
    <source>
        <dbReference type="Proteomes" id="UP000008783"/>
    </source>
</evidence>
<dbReference type="Proteomes" id="UP000008783">
    <property type="component" value="Unassembled WGS sequence"/>
</dbReference>
<keyword evidence="3" id="KW-1185">Reference proteome</keyword>
<dbReference type="KEGG" id="pgr:PGTG_21233"/>
<dbReference type="AlphaFoldDB" id="H6QQQ3"/>
<sequence>MVISNDFLSGDLEDPSTQFEGVRDLLPPFPDPHPTRCTPPSTQLQVTDHAIILGDPSNNDDNDDDDVLMNDRPAALISSDLTVDQVCSQLQSKLKLDSEHLNIALLTSKCPPEERHANMIFATAAFSQLKFSPSPAAAHVYDDRFRCSHDRVLKPTLEAYSNNPHRNGALPKTLYYLTLDAIDQQPDEWKEDHLAPGPTREDAPALEAYPWPPWVNS</sequence>
<protein>
    <submittedName>
        <fullName evidence="2">Uncharacterized protein</fullName>
    </submittedName>
</protein>
<dbReference type="InParanoid" id="H6QQQ3"/>
<dbReference type="EMBL" id="DS178273">
    <property type="protein sequence ID" value="EHS62771.1"/>
    <property type="molecule type" value="Genomic_DNA"/>
</dbReference>
<feature type="region of interest" description="Disordered" evidence="1">
    <location>
        <begin position="187"/>
        <end position="217"/>
    </location>
</feature>
<dbReference type="RefSeq" id="XP_003890188.1">
    <property type="nucleotide sequence ID" value="XM_003890139.1"/>
</dbReference>
<evidence type="ECO:0000313" key="2">
    <source>
        <dbReference type="EMBL" id="EHS62771.1"/>
    </source>
</evidence>
<name>H6QQQ3_PUCGT</name>
<dbReference type="GeneID" id="13541337"/>
<dbReference type="VEuPathDB" id="FungiDB:PGTG_21233"/>
<reference evidence="3" key="1">
    <citation type="journal article" date="2011" name="Proc. Natl. Acad. Sci. U.S.A.">
        <title>Obligate biotrophy features unraveled by the genomic analysis of rust fungi.</title>
        <authorList>
            <person name="Duplessis S."/>
            <person name="Cuomo C.A."/>
            <person name="Lin Y.-C."/>
            <person name="Aerts A."/>
            <person name="Tisserant E."/>
            <person name="Veneault-Fourrey C."/>
            <person name="Joly D.L."/>
            <person name="Hacquard S."/>
            <person name="Amselem J."/>
            <person name="Cantarel B.L."/>
            <person name="Chiu R."/>
            <person name="Coutinho P.M."/>
            <person name="Feau N."/>
            <person name="Field M."/>
            <person name="Frey P."/>
            <person name="Gelhaye E."/>
            <person name="Goldberg J."/>
            <person name="Grabherr M.G."/>
            <person name="Kodira C.D."/>
            <person name="Kohler A."/>
            <person name="Kuees U."/>
            <person name="Lindquist E.A."/>
            <person name="Lucas S.M."/>
            <person name="Mago R."/>
            <person name="Mauceli E."/>
            <person name="Morin E."/>
            <person name="Murat C."/>
            <person name="Pangilinan J.L."/>
            <person name="Park R."/>
            <person name="Pearson M."/>
            <person name="Quesneville H."/>
            <person name="Rouhier N."/>
            <person name="Sakthikumar S."/>
            <person name="Salamov A.A."/>
            <person name="Schmutz J."/>
            <person name="Selles B."/>
            <person name="Shapiro H."/>
            <person name="Tanguay P."/>
            <person name="Tuskan G.A."/>
            <person name="Henrissat B."/>
            <person name="Van de Peer Y."/>
            <person name="Rouze P."/>
            <person name="Ellis J.G."/>
            <person name="Dodds P.N."/>
            <person name="Schein J.E."/>
            <person name="Zhong S."/>
            <person name="Hamelin R.C."/>
            <person name="Grigoriev I.V."/>
            <person name="Szabo L.J."/>
            <person name="Martin F."/>
        </authorList>
    </citation>
    <scope>NUCLEOTIDE SEQUENCE [LARGE SCALE GENOMIC DNA]</scope>
    <source>
        <strain evidence="3">CRL 75-36-700-3 / race SCCL</strain>
    </source>
</reference>
<feature type="compositionally biased region" description="Basic and acidic residues" evidence="1">
    <location>
        <begin position="187"/>
        <end position="203"/>
    </location>
</feature>
<proteinExistence type="predicted"/>
<accession>H6QQQ3</accession>
<evidence type="ECO:0000256" key="1">
    <source>
        <dbReference type="SAM" id="MobiDB-lite"/>
    </source>
</evidence>
<organism evidence="2 3">
    <name type="scientific">Puccinia graminis f. sp. tritici (strain CRL 75-36-700-3 / race SCCL)</name>
    <name type="common">Black stem rust fungus</name>
    <dbReference type="NCBI Taxonomy" id="418459"/>
    <lineage>
        <taxon>Eukaryota</taxon>
        <taxon>Fungi</taxon>
        <taxon>Dikarya</taxon>
        <taxon>Basidiomycota</taxon>
        <taxon>Pucciniomycotina</taxon>
        <taxon>Pucciniomycetes</taxon>
        <taxon>Pucciniales</taxon>
        <taxon>Pucciniaceae</taxon>
        <taxon>Puccinia</taxon>
    </lineage>
</organism>